<dbReference type="RefSeq" id="WP_078664783.1">
    <property type="nucleotide sequence ID" value="NZ_FUXM01000005.1"/>
</dbReference>
<evidence type="ECO:0000313" key="2">
    <source>
        <dbReference type="Proteomes" id="UP000189933"/>
    </source>
</evidence>
<reference evidence="2" key="1">
    <citation type="submission" date="2017-02" db="EMBL/GenBank/DDBJ databases">
        <authorList>
            <person name="Varghese N."/>
            <person name="Submissions S."/>
        </authorList>
    </citation>
    <scope>NUCLEOTIDE SEQUENCE [LARGE SCALE GENOMIC DNA]</scope>
    <source>
        <strain evidence="2">DSM 16521</strain>
    </source>
</reference>
<dbReference type="Gene3D" id="3.40.50.11440">
    <property type="match status" value="1"/>
</dbReference>
<dbReference type="OrthoDB" id="9788398at2"/>
<protein>
    <recommendedName>
        <fullName evidence="3">LarA-like N-terminal domain-containing protein</fullName>
    </recommendedName>
</protein>
<evidence type="ECO:0000313" key="1">
    <source>
        <dbReference type="EMBL" id="SJZ69456.1"/>
    </source>
</evidence>
<gene>
    <name evidence="1" type="ORF">SAMN02745885_00673</name>
</gene>
<organism evidence="1 2">
    <name type="scientific">Carboxydocella sporoproducens DSM 16521</name>
    <dbReference type="NCBI Taxonomy" id="1121270"/>
    <lineage>
        <taxon>Bacteria</taxon>
        <taxon>Bacillati</taxon>
        <taxon>Bacillota</taxon>
        <taxon>Clostridia</taxon>
        <taxon>Eubacteriales</taxon>
        <taxon>Clostridiales Family XVI. Incertae Sedis</taxon>
        <taxon>Carboxydocella</taxon>
    </lineage>
</organism>
<evidence type="ECO:0008006" key="3">
    <source>
        <dbReference type="Google" id="ProtNLM"/>
    </source>
</evidence>
<name>A0A1T4MRJ6_9FIRM</name>
<dbReference type="Proteomes" id="UP000189933">
    <property type="component" value="Unassembled WGS sequence"/>
</dbReference>
<sequence>MQEQHWQKVTLSFPRPRLTDPTAVLQAGLERLWQQQPLAAGATVAIPVGSRGIAVLPTLLKQILDFLRQRQVTPYLIAAMGSHGGSTAEGQLRVLAELGISADTMGCPVYPGVVTRETDRLKNGTPIFTLELPLPTNAILLINRVKPHTSFTGPWESGLVKMLALGMGGPAGAAALHAGGPQSLSQRLGEAARLLLTRLPIWGGIAILENAYQELADLVALTPAEILAEEPQLLARVKGWQPRLPWSEIDLLMVEEIGKCFSGTGMDTHVINRLGIPGLPAPAPSPLIKLILVLDLAPASQGNAYGIGLADLTTRQLVNKIDWTATYANALTTGFLERAKLPLVAADEKEALHWASRILGHRPRLTVRIKNTLQLDTVWLWEETD</sequence>
<dbReference type="AlphaFoldDB" id="A0A1T4MRJ6"/>
<proteinExistence type="predicted"/>
<accession>A0A1T4MRJ6</accession>
<keyword evidence="2" id="KW-1185">Reference proteome</keyword>
<dbReference type="EMBL" id="FUXM01000005">
    <property type="protein sequence ID" value="SJZ69456.1"/>
    <property type="molecule type" value="Genomic_DNA"/>
</dbReference>